<dbReference type="InterPro" id="IPR006311">
    <property type="entry name" value="TAT_signal"/>
</dbReference>
<feature type="chain" id="PRO_5038729491" evidence="1">
    <location>
        <begin position="23"/>
        <end position="329"/>
    </location>
</feature>
<dbReference type="GO" id="GO:0009228">
    <property type="term" value="P:thiamine biosynthetic process"/>
    <property type="evidence" value="ECO:0007669"/>
    <property type="project" value="InterPro"/>
</dbReference>
<dbReference type="InterPro" id="IPR027939">
    <property type="entry name" value="NMT1/THI5"/>
</dbReference>
<feature type="signal peptide" evidence="1">
    <location>
        <begin position="1"/>
        <end position="22"/>
    </location>
</feature>
<gene>
    <name evidence="3" type="ORF">EAX62_07380</name>
</gene>
<accession>A0A3M0G5W2</accession>
<dbReference type="PANTHER" id="PTHR31528">
    <property type="entry name" value="4-AMINO-5-HYDROXYMETHYL-2-METHYLPYRIMIDINE PHOSPHATE SYNTHASE THI11-RELATED"/>
    <property type="match status" value="1"/>
</dbReference>
<comment type="caution">
    <text evidence="3">The sequence shown here is derived from an EMBL/GenBank/DDBJ whole genome shotgun (WGS) entry which is preliminary data.</text>
</comment>
<dbReference type="EMBL" id="REFW01000002">
    <property type="protein sequence ID" value="RMB60244.1"/>
    <property type="molecule type" value="Genomic_DNA"/>
</dbReference>
<dbReference type="Pfam" id="PF09084">
    <property type="entry name" value="NMT1"/>
    <property type="match status" value="1"/>
</dbReference>
<dbReference type="OrthoDB" id="174578at2"/>
<dbReference type="PROSITE" id="PS51318">
    <property type="entry name" value="TAT"/>
    <property type="match status" value="1"/>
</dbReference>
<dbReference type="PANTHER" id="PTHR31528:SF15">
    <property type="entry name" value="RIBOFLAVIN-BINDING PROTEIN RIBY"/>
    <property type="match status" value="1"/>
</dbReference>
<evidence type="ECO:0000313" key="4">
    <source>
        <dbReference type="Proteomes" id="UP000275256"/>
    </source>
</evidence>
<dbReference type="NCBIfam" id="TIGR01409">
    <property type="entry name" value="TAT_signal_seq"/>
    <property type="match status" value="1"/>
</dbReference>
<dbReference type="AlphaFoldDB" id="A0A3M0G5W2"/>
<dbReference type="RefSeq" id="WP_121901724.1">
    <property type="nucleotide sequence ID" value="NZ_REFW01000002.1"/>
</dbReference>
<sequence>MRTTRRQLLKGALAAGALTGLAACTTPVAEPTPELPALTIGLTYIPNVQFSPFYVAVNSGLFSEQGLDVTLRHHGAQEDAFGALLAAQEDIVFASGDEAVVASATGATLATFGTGFQQFPGVLLAAKSSGITGVEDLRGRTIGMPGHFGSSYYTVLAALHHAGLGEGDVKLQDIGYTQVSALTTGRVDVVVGYSNNETVQFANTGFDVVEIAVQDPAEPTLVGPGLVTVPGRLNDEVLTRVNAAVLEAEKRILMDPDLAIEATKQEVPTLSDPEQEKTARAVLEATSKLWLRDGEPTLAVDPAAFERMGKFLAQAGIISAPPAGSTIAL</sequence>
<dbReference type="InterPro" id="IPR015168">
    <property type="entry name" value="SsuA/THI5"/>
</dbReference>
<evidence type="ECO:0000313" key="3">
    <source>
        <dbReference type="EMBL" id="RMB60244.1"/>
    </source>
</evidence>
<evidence type="ECO:0000259" key="2">
    <source>
        <dbReference type="Pfam" id="PF09084"/>
    </source>
</evidence>
<keyword evidence="4" id="KW-1185">Reference proteome</keyword>
<keyword evidence="1" id="KW-0732">Signal</keyword>
<dbReference type="SUPFAM" id="SSF53850">
    <property type="entry name" value="Periplasmic binding protein-like II"/>
    <property type="match status" value="1"/>
</dbReference>
<dbReference type="InterPro" id="IPR019546">
    <property type="entry name" value="TAT_signal_bac_arc"/>
</dbReference>
<dbReference type="Gene3D" id="3.40.190.10">
    <property type="entry name" value="Periplasmic binding protein-like II"/>
    <property type="match status" value="2"/>
</dbReference>
<reference evidence="3 4" key="1">
    <citation type="submission" date="2018-10" db="EMBL/GenBank/DDBJ databases">
        <title>Tessaracoccus antarcticuss sp. nov., isolated from sediment.</title>
        <authorList>
            <person name="Zhou L.Y."/>
            <person name="Du Z.J."/>
        </authorList>
    </citation>
    <scope>NUCLEOTIDE SEQUENCE [LARGE SCALE GENOMIC DNA]</scope>
    <source>
        <strain evidence="3 4">JDX10</strain>
    </source>
</reference>
<evidence type="ECO:0000256" key="1">
    <source>
        <dbReference type="SAM" id="SignalP"/>
    </source>
</evidence>
<protein>
    <submittedName>
        <fullName evidence="3">Twin-arginine translocation signal domain-containing protein</fullName>
    </submittedName>
</protein>
<name>A0A3M0G5W2_9ACTN</name>
<feature type="domain" description="SsuA/THI5-like" evidence="2">
    <location>
        <begin position="47"/>
        <end position="257"/>
    </location>
</feature>
<dbReference type="Proteomes" id="UP000275256">
    <property type="component" value="Unassembled WGS sequence"/>
</dbReference>
<proteinExistence type="predicted"/>
<dbReference type="PROSITE" id="PS51257">
    <property type="entry name" value="PROKAR_LIPOPROTEIN"/>
    <property type="match status" value="1"/>
</dbReference>
<organism evidence="3 4">
    <name type="scientific">Tessaracoccus antarcticus</name>
    <dbReference type="NCBI Taxonomy" id="2479848"/>
    <lineage>
        <taxon>Bacteria</taxon>
        <taxon>Bacillati</taxon>
        <taxon>Actinomycetota</taxon>
        <taxon>Actinomycetes</taxon>
        <taxon>Propionibacteriales</taxon>
        <taxon>Propionibacteriaceae</taxon>
        <taxon>Tessaracoccus</taxon>
    </lineage>
</organism>